<evidence type="ECO:0000313" key="4">
    <source>
        <dbReference type="EMBL" id="SCZ85363.1"/>
    </source>
</evidence>
<feature type="domain" description="PurM-like N-terminal" evidence="2">
    <location>
        <begin position="67"/>
        <end position="170"/>
    </location>
</feature>
<accession>A0A1G5SDU3</accession>
<dbReference type="PANTHER" id="PTHR30303">
    <property type="entry name" value="HYDROGENASE ISOENZYMES FORMATION PROTEIN HYPE"/>
    <property type="match status" value="1"/>
</dbReference>
<dbReference type="SUPFAM" id="SSF55326">
    <property type="entry name" value="PurM N-terminal domain-like"/>
    <property type="match status" value="1"/>
</dbReference>
<dbReference type="InterPro" id="IPR016188">
    <property type="entry name" value="PurM-like_N"/>
</dbReference>
<name>A0A1G5SDU3_9PROT</name>
<evidence type="ECO:0000259" key="3">
    <source>
        <dbReference type="Pfam" id="PF02769"/>
    </source>
</evidence>
<dbReference type="Gene3D" id="3.30.1330.10">
    <property type="entry name" value="PurM-like, N-terminal domain"/>
    <property type="match status" value="1"/>
</dbReference>
<evidence type="ECO:0000256" key="1">
    <source>
        <dbReference type="ARBA" id="ARBA00006243"/>
    </source>
</evidence>
<dbReference type="AlphaFoldDB" id="A0A1G5SDU3"/>
<keyword evidence="5" id="KW-1185">Reference proteome</keyword>
<dbReference type="NCBIfam" id="TIGR02124">
    <property type="entry name" value="hypE"/>
    <property type="match status" value="1"/>
</dbReference>
<protein>
    <submittedName>
        <fullName evidence="4">Carbamoyl phosphate phosphatase, hydrogenase 3 maturation protein</fullName>
    </submittedName>
</protein>
<dbReference type="InterPro" id="IPR036921">
    <property type="entry name" value="PurM-like_N_sf"/>
</dbReference>
<organism evidence="4 5">
    <name type="scientific">Nitrosomonas mobilis</name>
    <dbReference type="NCBI Taxonomy" id="51642"/>
    <lineage>
        <taxon>Bacteria</taxon>
        <taxon>Pseudomonadati</taxon>
        <taxon>Pseudomonadota</taxon>
        <taxon>Betaproteobacteria</taxon>
        <taxon>Nitrosomonadales</taxon>
        <taxon>Nitrosomonadaceae</taxon>
        <taxon>Nitrosomonas</taxon>
    </lineage>
</organism>
<gene>
    <name evidence="4" type="primary">hypE</name>
    <name evidence="4" type="ORF">NSMM_370142</name>
</gene>
<dbReference type="PANTHER" id="PTHR30303:SF0">
    <property type="entry name" value="CARBAMOYL DEHYDRATASE HYPE"/>
    <property type="match status" value="1"/>
</dbReference>
<dbReference type="PIRSF" id="PIRSF005644">
    <property type="entry name" value="Hdrgns_mtr_HypE"/>
    <property type="match status" value="1"/>
</dbReference>
<dbReference type="Proteomes" id="UP000198729">
    <property type="component" value="Unassembled WGS sequence"/>
</dbReference>
<evidence type="ECO:0000313" key="5">
    <source>
        <dbReference type="Proteomes" id="UP000198729"/>
    </source>
</evidence>
<dbReference type="Pfam" id="PF02769">
    <property type="entry name" value="AIRS_C"/>
    <property type="match status" value="1"/>
</dbReference>
<dbReference type="CDD" id="cd02197">
    <property type="entry name" value="HypE"/>
    <property type="match status" value="1"/>
</dbReference>
<dbReference type="GO" id="GO:0051604">
    <property type="term" value="P:protein maturation"/>
    <property type="evidence" value="ECO:0007669"/>
    <property type="project" value="TreeGrafter"/>
</dbReference>
<reference evidence="4 5" key="1">
    <citation type="submission" date="2016-10" db="EMBL/GenBank/DDBJ databases">
        <authorList>
            <person name="de Groot N.N."/>
        </authorList>
    </citation>
    <scope>NUCLEOTIDE SEQUENCE [LARGE SCALE GENOMIC DNA]</scope>
    <source>
        <strain evidence="4">1</strain>
    </source>
</reference>
<comment type="similarity">
    <text evidence="1">Belongs to the HypE family.</text>
</comment>
<dbReference type="InterPro" id="IPR010918">
    <property type="entry name" value="PurM-like_C_dom"/>
</dbReference>
<dbReference type="InterPro" id="IPR011854">
    <property type="entry name" value="HypE"/>
</dbReference>
<dbReference type="Gene3D" id="3.90.650.10">
    <property type="entry name" value="PurM-like C-terminal domain"/>
    <property type="match status" value="1"/>
</dbReference>
<dbReference type="STRING" id="51642.NSMM_370142"/>
<dbReference type="InterPro" id="IPR036676">
    <property type="entry name" value="PurM-like_C_sf"/>
</dbReference>
<sequence>MTRTTAEPFTLTCPIPLMDYPRVLMAHGSGGRMMQQLIEKMFYRAFDNPELLSGHDGVTLDTGGIEAGRVVFTTDSYVIRPLFFPGGDIGSLAVFGTVNDLAMCGAKPRYLSAGFILEEGLDMETLWRVVCSMRQAADRAEVKIVTGDTKVVEKGKGDGLYINTAGIGEMIHAVHLHPRSVKPGDKVIVSGDVGRHGMAVMAQREGLSFESDLASDAAPLNHCVMTLLDAGLDIHCLRDITRGGLAAVLCEIAQSAAVQIDIDQQQIPINDTVSGACELLGLNPLYVACEGRFVAFVAPAAVEQVLEIITSFDQGKPVSIGEVTAGEAGLVTMKTIIGGQRILDMPSGELLPRIC</sequence>
<feature type="domain" description="PurM-like C-terminal" evidence="3">
    <location>
        <begin position="182"/>
        <end position="329"/>
    </location>
</feature>
<proteinExistence type="inferred from homology"/>
<dbReference type="SUPFAM" id="SSF56042">
    <property type="entry name" value="PurM C-terminal domain-like"/>
    <property type="match status" value="1"/>
</dbReference>
<evidence type="ECO:0000259" key="2">
    <source>
        <dbReference type="Pfam" id="PF00586"/>
    </source>
</evidence>
<dbReference type="EMBL" id="FMWO01000044">
    <property type="protein sequence ID" value="SCZ85363.1"/>
    <property type="molecule type" value="Genomic_DNA"/>
</dbReference>
<dbReference type="Pfam" id="PF00586">
    <property type="entry name" value="AIRS"/>
    <property type="match status" value="1"/>
</dbReference>
<dbReference type="OrthoDB" id="9801934at2"/>